<dbReference type="InterPro" id="IPR006059">
    <property type="entry name" value="SBP"/>
</dbReference>
<comment type="caution">
    <text evidence="5">The sequence shown here is derived from an EMBL/GenBank/DDBJ whole genome shotgun (WGS) entry which is preliminary data.</text>
</comment>
<dbReference type="OrthoDB" id="2569018at2"/>
<keyword evidence="4" id="KW-0732">Signal</keyword>
<dbReference type="Gene3D" id="3.40.190.10">
    <property type="entry name" value="Periplasmic binding protein-like II"/>
    <property type="match status" value="1"/>
</dbReference>
<evidence type="ECO:0000313" key="6">
    <source>
        <dbReference type="Proteomes" id="UP000447876"/>
    </source>
</evidence>
<dbReference type="PANTHER" id="PTHR43649:SF31">
    <property type="entry name" value="SN-GLYCEROL-3-PHOSPHATE-BINDING PERIPLASMIC PROTEIN UGPB"/>
    <property type="match status" value="1"/>
</dbReference>
<evidence type="ECO:0000256" key="1">
    <source>
        <dbReference type="ARBA" id="ARBA00004196"/>
    </source>
</evidence>
<dbReference type="GO" id="GO:0030313">
    <property type="term" value="C:cell envelope"/>
    <property type="evidence" value="ECO:0007669"/>
    <property type="project" value="UniProtKB-SubCell"/>
</dbReference>
<keyword evidence="3" id="KW-0813">Transport</keyword>
<name>A0A7X2YXV8_9BACL</name>
<protein>
    <submittedName>
        <fullName evidence="5">Extracellular solute-binding protein</fullName>
    </submittedName>
</protein>
<sequence>MIKSVPLIVVTILIAMITTSCSMRSTEPFPKDAKLVIDIAYTSEQHFKQRYSNLLEVEYPNMRLNIVSTKGLIQSDDSSSWVKQNPVDIIYIPSFQIKNFIESGLIADIEPLIKRDQVDLEQFVPSVIELTREYGNGKLYGLPPTFYSRAIIFNKELFDQFNIDYPNDQMSWEEILTLSAKFSTINPELKGISIGYSTPLELIQHIGRVEGLQFLSHPNQATLNSSSWVTVWENVLRVHESGSLDLNADLNNYLSPFLSGKRAMAVISYEEYKKIEQEKPFFKWSIVTMPVDPEKPDQSNEIRIPGIYAIVNSSGNKEAAWELLKLFVSNEAARWDFQSNDGFSTRLEQLSTSNQDQLLPFYQLSPKLDDDSKELTLEDTELFSQIIDKILSRSISLQEGLDALQQEAERQLERK</sequence>
<dbReference type="PROSITE" id="PS51257">
    <property type="entry name" value="PROKAR_LIPOPROTEIN"/>
    <property type="match status" value="1"/>
</dbReference>
<evidence type="ECO:0000256" key="4">
    <source>
        <dbReference type="ARBA" id="ARBA00022729"/>
    </source>
</evidence>
<evidence type="ECO:0000256" key="3">
    <source>
        <dbReference type="ARBA" id="ARBA00022448"/>
    </source>
</evidence>
<gene>
    <name evidence="5" type="ORF">GNP95_00480</name>
</gene>
<accession>A0A7X2YXV8</accession>
<dbReference type="InterPro" id="IPR050490">
    <property type="entry name" value="Bact_solute-bd_prot1"/>
</dbReference>
<comment type="subcellular location">
    <subcellularLocation>
        <location evidence="1">Cell envelope</location>
    </subcellularLocation>
</comment>
<evidence type="ECO:0000313" key="5">
    <source>
        <dbReference type="EMBL" id="MUG43493.1"/>
    </source>
</evidence>
<proteinExistence type="inferred from homology"/>
<dbReference type="AlphaFoldDB" id="A0A7X2YXV8"/>
<dbReference type="PANTHER" id="PTHR43649">
    <property type="entry name" value="ARABINOSE-BINDING PROTEIN-RELATED"/>
    <property type="match status" value="1"/>
</dbReference>
<organism evidence="5 6">
    <name type="scientific">Paenibacillus woosongensis</name>
    <dbReference type="NCBI Taxonomy" id="307580"/>
    <lineage>
        <taxon>Bacteria</taxon>
        <taxon>Bacillati</taxon>
        <taxon>Bacillota</taxon>
        <taxon>Bacilli</taxon>
        <taxon>Bacillales</taxon>
        <taxon>Paenibacillaceae</taxon>
        <taxon>Paenibacillus</taxon>
    </lineage>
</organism>
<comment type="similarity">
    <text evidence="2">Belongs to the bacterial solute-binding protein 1 family.</text>
</comment>
<reference evidence="5 6" key="1">
    <citation type="submission" date="2019-11" db="EMBL/GenBank/DDBJ databases">
        <title>Draft genome sequences of five Paenibacillus species of dairy origin.</title>
        <authorList>
            <person name="Olajide A.M."/>
            <person name="Chen S."/>
            <person name="Lapointe G."/>
        </authorList>
    </citation>
    <scope>NUCLEOTIDE SEQUENCE [LARGE SCALE GENOMIC DNA]</scope>
    <source>
        <strain evidence="5 6">12CR55</strain>
    </source>
</reference>
<dbReference type="Proteomes" id="UP000447876">
    <property type="component" value="Unassembled WGS sequence"/>
</dbReference>
<dbReference type="SUPFAM" id="SSF53850">
    <property type="entry name" value="Periplasmic binding protein-like II"/>
    <property type="match status" value="1"/>
</dbReference>
<dbReference type="Pfam" id="PF01547">
    <property type="entry name" value="SBP_bac_1"/>
    <property type="match status" value="1"/>
</dbReference>
<evidence type="ECO:0000256" key="2">
    <source>
        <dbReference type="ARBA" id="ARBA00008520"/>
    </source>
</evidence>
<dbReference type="EMBL" id="WNZW01000001">
    <property type="protein sequence ID" value="MUG43493.1"/>
    <property type="molecule type" value="Genomic_DNA"/>
</dbReference>